<dbReference type="AlphaFoldDB" id="A0A167G733"/>
<evidence type="ECO:0000313" key="2">
    <source>
        <dbReference type="EMBL" id="KZO90246.1"/>
    </source>
</evidence>
<proteinExistence type="predicted"/>
<protein>
    <submittedName>
        <fullName evidence="2">Uncharacterized protein</fullName>
    </submittedName>
</protein>
<reference evidence="2 3" key="1">
    <citation type="journal article" date="2016" name="Mol. Biol. Evol.">
        <title>Comparative Genomics of Early-Diverging Mushroom-Forming Fungi Provides Insights into the Origins of Lignocellulose Decay Capabilities.</title>
        <authorList>
            <person name="Nagy L.G."/>
            <person name="Riley R."/>
            <person name="Tritt A."/>
            <person name="Adam C."/>
            <person name="Daum C."/>
            <person name="Floudas D."/>
            <person name="Sun H."/>
            <person name="Yadav J.S."/>
            <person name="Pangilinan J."/>
            <person name="Larsson K.H."/>
            <person name="Matsuura K."/>
            <person name="Barry K."/>
            <person name="Labutti K."/>
            <person name="Kuo R."/>
            <person name="Ohm R.A."/>
            <person name="Bhattacharya S.S."/>
            <person name="Shirouzu T."/>
            <person name="Yoshinaga Y."/>
            <person name="Martin F.M."/>
            <person name="Grigoriev I.V."/>
            <person name="Hibbett D.S."/>
        </authorList>
    </citation>
    <scope>NUCLEOTIDE SEQUENCE [LARGE SCALE GENOMIC DNA]</scope>
    <source>
        <strain evidence="2 3">TUFC12733</strain>
    </source>
</reference>
<gene>
    <name evidence="2" type="ORF">CALVIDRAFT_542864</name>
</gene>
<feature type="region of interest" description="Disordered" evidence="1">
    <location>
        <begin position="32"/>
        <end position="55"/>
    </location>
</feature>
<feature type="non-terminal residue" evidence="2">
    <location>
        <position position="67"/>
    </location>
</feature>
<accession>A0A167G733</accession>
<evidence type="ECO:0000256" key="1">
    <source>
        <dbReference type="SAM" id="MobiDB-lite"/>
    </source>
</evidence>
<keyword evidence="3" id="KW-1185">Reference proteome</keyword>
<evidence type="ECO:0000313" key="3">
    <source>
        <dbReference type="Proteomes" id="UP000076738"/>
    </source>
</evidence>
<sequence>MRKPTDVLDVLSLCPSPSFSAQPRRMVRTLPPLHRTRARVSRPGSRSSRAQQPSPCQLRTCISFASA</sequence>
<feature type="compositionally biased region" description="Polar residues" evidence="1">
    <location>
        <begin position="44"/>
        <end position="55"/>
    </location>
</feature>
<name>A0A167G733_CALVF</name>
<dbReference type="Proteomes" id="UP000076738">
    <property type="component" value="Unassembled WGS sequence"/>
</dbReference>
<organism evidence="2 3">
    <name type="scientific">Calocera viscosa (strain TUFC12733)</name>
    <dbReference type="NCBI Taxonomy" id="1330018"/>
    <lineage>
        <taxon>Eukaryota</taxon>
        <taxon>Fungi</taxon>
        <taxon>Dikarya</taxon>
        <taxon>Basidiomycota</taxon>
        <taxon>Agaricomycotina</taxon>
        <taxon>Dacrymycetes</taxon>
        <taxon>Dacrymycetales</taxon>
        <taxon>Dacrymycetaceae</taxon>
        <taxon>Calocera</taxon>
    </lineage>
</organism>
<dbReference type="EMBL" id="KV417347">
    <property type="protein sequence ID" value="KZO90246.1"/>
    <property type="molecule type" value="Genomic_DNA"/>
</dbReference>